<feature type="transmembrane region" description="Helical" evidence="1">
    <location>
        <begin position="54"/>
        <end position="80"/>
    </location>
</feature>
<dbReference type="AlphaFoldDB" id="A0A6G6Y099"/>
<keyword evidence="1" id="KW-1133">Transmembrane helix</keyword>
<dbReference type="Proteomes" id="UP000501568">
    <property type="component" value="Chromosome"/>
</dbReference>
<feature type="transmembrane region" description="Helical" evidence="1">
    <location>
        <begin position="6"/>
        <end position="23"/>
    </location>
</feature>
<feature type="transmembrane region" description="Helical" evidence="1">
    <location>
        <begin position="30"/>
        <end position="48"/>
    </location>
</feature>
<reference evidence="2 3" key="1">
    <citation type="submission" date="2020-02" db="EMBL/GenBank/DDBJ databases">
        <authorList>
            <person name="Zheng R.K."/>
            <person name="Sun C.M."/>
        </authorList>
    </citation>
    <scope>NUCLEOTIDE SEQUENCE [LARGE SCALE GENOMIC DNA]</scope>
    <source>
        <strain evidence="3">zrk23</strain>
    </source>
</reference>
<proteinExistence type="predicted"/>
<keyword evidence="1" id="KW-0472">Membrane</keyword>
<protein>
    <submittedName>
        <fullName evidence="2">Uncharacterized protein</fullName>
    </submittedName>
</protein>
<gene>
    <name evidence="2" type="ORF">G5C33_00065</name>
</gene>
<dbReference type="RefSeq" id="WP_165325344.1">
    <property type="nucleotide sequence ID" value="NZ_CP049109.1"/>
</dbReference>
<accession>A0A6G6Y099</accession>
<organism evidence="2 3">
    <name type="scientific">Stakelama tenebrarum</name>
    <dbReference type="NCBI Taxonomy" id="2711215"/>
    <lineage>
        <taxon>Bacteria</taxon>
        <taxon>Pseudomonadati</taxon>
        <taxon>Pseudomonadota</taxon>
        <taxon>Alphaproteobacteria</taxon>
        <taxon>Sphingomonadales</taxon>
        <taxon>Sphingomonadaceae</taxon>
        <taxon>Stakelama</taxon>
    </lineage>
</organism>
<evidence type="ECO:0000313" key="3">
    <source>
        <dbReference type="Proteomes" id="UP000501568"/>
    </source>
</evidence>
<keyword evidence="3" id="KW-1185">Reference proteome</keyword>
<keyword evidence="1" id="KW-0812">Transmembrane</keyword>
<evidence type="ECO:0000313" key="2">
    <source>
        <dbReference type="EMBL" id="QIG78345.1"/>
    </source>
</evidence>
<dbReference type="KEGG" id="spzr:G5C33_00065"/>
<evidence type="ECO:0000256" key="1">
    <source>
        <dbReference type="SAM" id="Phobius"/>
    </source>
</evidence>
<name>A0A6G6Y099_9SPHN</name>
<dbReference type="EMBL" id="CP049109">
    <property type="protein sequence ID" value="QIG78345.1"/>
    <property type="molecule type" value="Genomic_DNA"/>
</dbReference>
<sequence>MLVANLPTILFSAGATFVSLFGLNANTGFVFWGILLAPLWLAIWLAGARSLRPLYPGLACAMAAFSAFAPFLIVGAILLFG</sequence>